<dbReference type="Proteomes" id="UP000494206">
    <property type="component" value="Unassembled WGS sequence"/>
</dbReference>
<organism evidence="3 4">
    <name type="scientific">Caenorhabditis bovis</name>
    <dbReference type="NCBI Taxonomy" id="2654633"/>
    <lineage>
        <taxon>Eukaryota</taxon>
        <taxon>Metazoa</taxon>
        <taxon>Ecdysozoa</taxon>
        <taxon>Nematoda</taxon>
        <taxon>Chromadorea</taxon>
        <taxon>Rhabditida</taxon>
        <taxon>Rhabditina</taxon>
        <taxon>Rhabditomorpha</taxon>
        <taxon>Rhabditoidea</taxon>
        <taxon>Rhabditidae</taxon>
        <taxon>Peloderinae</taxon>
        <taxon>Caenorhabditis</taxon>
    </lineage>
</organism>
<gene>
    <name evidence="3" type="ORF">CBOVIS_LOCUS8541</name>
</gene>
<dbReference type="EMBL" id="CADEPM010000005">
    <property type="protein sequence ID" value="CAB3406467.1"/>
    <property type="molecule type" value="Genomic_DNA"/>
</dbReference>
<evidence type="ECO:0000256" key="1">
    <source>
        <dbReference type="SAM" id="MobiDB-lite"/>
    </source>
</evidence>
<comment type="caution">
    <text evidence="3">The sequence shown here is derived from an EMBL/GenBank/DDBJ whole genome shotgun (WGS) entry which is preliminary data.</text>
</comment>
<keyword evidence="2" id="KW-0472">Membrane</keyword>
<sequence>MELSQEVVSIVVLVTVCVSLSLLTLAVWLCACRRDKIRAAEHRAIQLDRFETAQKNAKTTTMAMTAKIGERQTARIEQKSDSNELNKEYNLPRNRRLDTISEMAISSESLQRNDSKTNVFNVSTTTSAPSLARSPNSEVDLNPGLDNSISLEKI</sequence>
<protein>
    <submittedName>
        <fullName evidence="3">Uncharacterized protein</fullName>
    </submittedName>
</protein>
<keyword evidence="2" id="KW-0812">Transmembrane</keyword>
<reference evidence="3 4" key="1">
    <citation type="submission" date="2020-04" db="EMBL/GenBank/DDBJ databases">
        <authorList>
            <person name="Laetsch R D."/>
            <person name="Stevens L."/>
            <person name="Kumar S."/>
            <person name="Blaxter L. M."/>
        </authorList>
    </citation>
    <scope>NUCLEOTIDE SEQUENCE [LARGE SCALE GENOMIC DNA]</scope>
</reference>
<keyword evidence="2" id="KW-1133">Transmembrane helix</keyword>
<feature type="transmembrane region" description="Helical" evidence="2">
    <location>
        <begin position="7"/>
        <end position="29"/>
    </location>
</feature>
<feature type="region of interest" description="Disordered" evidence="1">
    <location>
        <begin position="125"/>
        <end position="154"/>
    </location>
</feature>
<dbReference type="AlphaFoldDB" id="A0A8S1ES43"/>
<proteinExistence type="predicted"/>
<keyword evidence="4" id="KW-1185">Reference proteome</keyword>
<evidence type="ECO:0000313" key="4">
    <source>
        <dbReference type="Proteomes" id="UP000494206"/>
    </source>
</evidence>
<evidence type="ECO:0000313" key="3">
    <source>
        <dbReference type="EMBL" id="CAB3406467.1"/>
    </source>
</evidence>
<name>A0A8S1ES43_9PELO</name>
<dbReference type="OrthoDB" id="5826461at2759"/>
<evidence type="ECO:0000256" key="2">
    <source>
        <dbReference type="SAM" id="Phobius"/>
    </source>
</evidence>
<accession>A0A8S1ES43</accession>